<gene>
    <name evidence="2" type="ORF">DCS_02748</name>
</gene>
<dbReference type="Gene3D" id="3.20.20.70">
    <property type="entry name" value="Aldolase class I"/>
    <property type="match status" value="1"/>
</dbReference>
<feature type="region of interest" description="Disordered" evidence="1">
    <location>
        <begin position="307"/>
        <end position="326"/>
    </location>
</feature>
<protein>
    <submittedName>
        <fullName evidence="2">L-threo-3-deoxy-hexulosonate aldolase</fullName>
    </submittedName>
</protein>
<dbReference type="InterPro" id="IPR002220">
    <property type="entry name" value="DapA-like"/>
</dbReference>
<dbReference type="Proteomes" id="UP000076580">
    <property type="component" value="Chromosome 01"/>
</dbReference>
<dbReference type="SMART" id="SM01130">
    <property type="entry name" value="DHDPS"/>
    <property type="match status" value="1"/>
</dbReference>
<evidence type="ECO:0000313" key="3">
    <source>
        <dbReference type="Proteomes" id="UP000076580"/>
    </source>
</evidence>
<dbReference type="Pfam" id="PF00701">
    <property type="entry name" value="DHDPS"/>
    <property type="match status" value="1"/>
</dbReference>
<feature type="compositionally biased region" description="Polar residues" evidence="1">
    <location>
        <begin position="78"/>
        <end position="87"/>
    </location>
</feature>
<dbReference type="PANTHER" id="PTHR12128">
    <property type="entry name" value="DIHYDRODIPICOLINATE SYNTHASE"/>
    <property type="match status" value="1"/>
</dbReference>
<reference evidence="2 3" key="1">
    <citation type="journal article" date="2016" name="Sci. Rep.">
        <title>Insights into Adaptations to a Near-Obligate Nematode Endoparasitic Lifestyle from the Finished Genome of Drechmeria coniospora.</title>
        <authorList>
            <person name="Zhang L."/>
            <person name="Zhou Z."/>
            <person name="Guo Q."/>
            <person name="Fokkens L."/>
            <person name="Miskei M."/>
            <person name="Pocsi I."/>
            <person name="Zhang W."/>
            <person name="Chen M."/>
            <person name="Wang L."/>
            <person name="Sun Y."/>
            <person name="Donzelli B.G."/>
            <person name="Gibson D.M."/>
            <person name="Nelson D.R."/>
            <person name="Luo J.G."/>
            <person name="Rep M."/>
            <person name="Liu H."/>
            <person name="Yang S."/>
            <person name="Wang J."/>
            <person name="Krasnoff S.B."/>
            <person name="Xu Y."/>
            <person name="Molnar I."/>
            <person name="Lin M."/>
        </authorList>
    </citation>
    <scope>NUCLEOTIDE SEQUENCE [LARGE SCALE GENOMIC DNA]</scope>
    <source>
        <strain evidence="2 3">ARSEF 6962</strain>
    </source>
</reference>
<dbReference type="CDD" id="cd00408">
    <property type="entry name" value="DHDPS-like"/>
    <property type="match status" value="1"/>
</dbReference>
<proteinExistence type="predicted"/>
<dbReference type="PANTHER" id="PTHR12128:SF24">
    <property type="entry name" value="DIHYDRODIPICOLINATE SYNTHETASE FAMILY PROTEIN (AFU_ORTHOLOGUE AFUA_3G11920)"/>
    <property type="match status" value="1"/>
</dbReference>
<dbReference type="STRING" id="98403.A0A151GWX0"/>
<dbReference type="EMBL" id="LAYC01000001">
    <property type="protein sequence ID" value="KYK61605.1"/>
    <property type="molecule type" value="Genomic_DNA"/>
</dbReference>
<comment type="caution">
    <text evidence="2">The sequence shown here is derived from an EMBL/GenBank/DDBJ whole genome shotgun (WGS) entry which is preliminary data.</text>
</comment>
<dbReference type="AlphaFoldDB" id="A0A151GWX0"/>
<dbReference type="GO" id="GO:0008840">
    <property type="term" value="F:4-hydroxy-tetrahydrodipicolinate synthase activity"/>
    <property type="evidence" value="ECO:0007669"/>
    <property type="project" value="TreeGrafter"/>
</dbReference>
<accession>A0A151GWX0</accession>
<dbReference type="InterPro" id="IPR013785">
    <property type="entry name" value="Aldolase_TIM"/>
</dbReference>
<dbReference type="GeneID" id="63715391"/>
<dbReference type="SUPFAM" id="SSF51569">
    <property type="entry name" value="Aldolase"/>
    <property type="match status" value="1"/>
</dbReference>
<organism evidence="2 3">
    <name type="scientific">Drechmeria coniospora</name>
    <name type="common">Nematophagous fungus</name>
    <name type="synonym">Meria coniospora</name>
    <dbReference type="NCBI Taxonomy" id="98403"/>
    <lineage>
        <taxon>Eukaryota</taxon>
        <taxon>Fungi</taxon>
        <taxon>Dikarya</taxon>
        <taxon>Ascomycota</taxon>
        <taxon>Pezizomycotina</taxon>
        <taxon>Sordariomycetes</taxon>
        <taxon>Hypocreomycetidae</taxon>
        <taxon>Hypocreales</taxon>
        <taxon>Ophiocordycipitaceae</taxon>
        <taxon>Drechmeria</taxon>
    </lineage>
</organism>
<evidence type="ECO:0000313" key="2">
    <source>
        <dbReference type="EMBL" id="KYK61605.1"/>
    </source>
</evidence>
<name>A0A151GWX0_DRECN</name>
<sequence length="635" mass="68588">MASPALANPGTTLQYMHSTHDSFAVRRLAGTEPLWMYRACTPSSVPSHLSAKSSTRSKHAPPPPPPPSSSSAHTASSYANPNASGVNQIERRFPQSRPPPFLAATPPTPPDGGGGTMAAPTAASSTAAPMEDLLDQRLFVTFDDAYKAIKDHQYQRGFVATSKSVSTNRQGQKRGYICCQRSGEYRPWAHNAGKKKSSTKKSACPFSVYISFSRATGTYAVRVKHQEHNHEPLSELRANSRYRLDSQRHFGPEIYRLVESLSKENKTLQQIARCIGEAHPEISIHFRDVSFIRKQLRLGRVPACPPAQPSTEVIRRNPSAPSHRPLRSGIYAPTMTFFEPATEDLDMVSIKTHAQRLVRAGLVGLVAMGSYGEAVHCTRNEKVAVTRATREALDAAGFPATPIIIGATEGSVRGTVELAVQAKDAGADYALVLAPSYYKTQIDKEAIVGYFTAVADASPLPVIVYNHPAVVAGIDLDSDVLIRLAQHPNVVGTEFTCGNTGKLSRVAQATFAQTPFGQGSGYMAFGGMCDFTLQTLISGGSGVIAGGANVMPKVCVRVWNLYTDGKREEAEALQKILSRGDWALTKAAIAGTKYAIHAHYGYGGFPRRPLKKLNQATAAAIQEGIREVMDVEKSL</sequence>
<dbReference type="InParanoid" id="A0A151GWX0"/>
<feature type="compositionally biased region" description="Pro residues" evidence="1">
    <location>
        <begin position="96"/>
        <end position="110"/>
    </location>
</feature>
<keyword evidence="3" id="KW-1185">Reference proteome</keyword>
<evidence type="ECO:0000256" key="1">
    <source>
        <dbReference type="SAM" id="MobiDB-lite"/>
    </source>
</evidence>
<feature type="region of interest" description="Disordered" evidence="1">
    <location>
        <begin position="46"/>
        <end position="124"/>
    </location>
</feature>
<dbReference type="RefSeq" id="XP_040660957.1">
    <property type="nucleotide sequence ID" value="XM_040800074.1"/>
</dbReference>